<dbReference type="CDD" id="cd00144">
    <property type="entry name" value="MPP_PPP_family"/>
    <property type="match status" value="1"/>
</dbReference>
<name>A0ABV1IEC9_9ACTN</name>
<gene>
    <name evidence="2" type="ORF">AAAT05_02625</name>
</gene>
<dbReference type="Gene3D" id="3.60.21.10">
    <property type="match status" value="1"/>
</dbReference>
<evidence type="ECO:0000313" key="3">
    <source>
        <dbReference type="Proteomes" id="UP001478817"/>
    </source>
</evidence>
<evidence type="ECO:0000259" key="1">
    <source>
        <dbReference type="Pfam" id="PF00149"/>
    </source>
</evidence>
<sequence>MVGSCQCVAGGEPARPEEGITTPTYVYSDVHGHRATLERALERVSPSEQDRFFCLGDMIDRGPDPLGVIAVTRALPNVCVLKGNHEDLMLRALRGADQVEMSMCAMDWAMNGGSTTSDALEALDDEDASMVVDWVEQLPCWAQVRVGERDYILTHAGIDPWRVEVPTAWDEGSIERLMAAQRPDDLLWIRDDFWTSPTGLVNERGEGPIVIAGHTPTPYLTGMLGEACGPTRNADGLAQMVKVGASGATGGVADRWDIDAGAAGGAGFGQVLVLRLDDGACFYEPILPGE</sequence>
<keyword evidence="3" id="KW-1185">Reference proteome</keyword>
<dbReference type="PANTHER" id="PTHR42850">
    <property type="entry name" value="METALLOPHOSPHOESTERASE"/>
    <property type="match status" value="1"/>
</dbReference>
<dbReference type="Pfam" id="PF00149">
    <property type="entry name" value="Metallophos"/>
    <property type="match status" value="1"/>
</dbReference>
<dbReference type="SUPFAM" id="SSF56300">
    <property type="entry name" value="Metallo-dependent phosphatases"/>
    <property type="match status" value="1"/>
</dbReference>
<dbReference type="GO" id="GO:0016787">
    <property type="term" value="F:hydrolase activity"/>
    <property type="evidence" value="ECO:0007669"/>
    <property type="project" value="UniProtKB-KW"/>
</dbReference>
<dbReference type="Proteomes" id="UP001478817">
    <property type="component" value="Unassembled WGS sequence"/>
</dbReference>
<keyword evidence="2" id="KW-0378">Hydrolase</keyword>
<proteinExistence type="predicted"/>
<dbReference type="InterPro" id="IPR050126">
    <property type="entry name" value="Ap4A_hydrolase"/>
</dbReference>
<dbReference type="InterPro" id="IPR029052">
    <property type="entry name" value="Metallo-depent_PP-like"/>
</dbReference>
<dbReference type="PANTHER" id="PTHR42850:SF4">
    <property type="entry name" value="ZINC-DEPENDENT ENDOPOLYPHOSPHATASE"/>
    <property type="match status" value="1"/>
</dbReference>
<comment type="caution">
    <text evidence="2">The sequence shown here is derived from an EMBL/GenBank/DDBJ whole genome shotgun (WGS) entry which is preliminary data.</text>
</comment>
<organism evidence="2 3">
    <name type="scientific">Paratractidigestivibacter faecalis</name>
    <dbReference type="NCBI Taxonomy" id="2292441"/>
    <lineage>
        <taxon>Bacteria</taxon>
        <taxon>Bacillati</taxon>
        <taxon>Actinomycetota</taxon>
        <taxon>Coriobacteriia</taxon>
        <taxon>Coriobacteriales</taxon>
        <taxon>Atopobiaceae</taxon>
        <taxon>Paratractidigestivibacter</taxon>
    </lineage>
</organism>
<dbReference type="InterPro" id="IPR004843">
    <property type="entry name" value="Calcineurin-like_PHP"/>
</dbReference>
<evidence type="ECO:0000313" key="2">
    <source>
        <dbReference type="EMBL" id="MEQ2637245.1"/>
    </source>
</evidence>
<dbReference type="EMBL" id="JBBNGS010000003">
    <property type="protein sequence ID" value="MEQ2637245.1"/>
    <property type="molecule type" value="Genomic_DNA"/>
</dbReference>
<protein>
    <submittedName>
        <fullName evidence="2">Metallophosphoesterase family protein</fullName>
        <ecNumber evidence="2">3.1.-.-</ecNumber>
    </submittedName>
</protein>
<dbReference type="EC" id="3.1.-.-" evidence="2"/>
<reference evidence="2 3" key="1">
    <citation type="submission" date="2024-04" db="EMBL/GenBank/DDBJ databases">
        <title>Human intestinal bacterial collection.</title>
        <authorList>
            <person name="Pauvert C."/>
            <person name="Hitch T.C.A."/>
            <person name="Clavel T."/>
        </authorList>
    </citation>
    <scope>NUCLEOTIDE SEQUENCE [LARGE SCALE GENOMIC DNA]</scope>
    <source>
        <strain evidence="2 3">CLA-AA-H197</strain>
    </source>
</reference>
<accession>A0ABV1IEC9</accession>
<feature type="domain" description="Calcineurin-like phosphoesterase" evidence="1">
    <location>
        <begin position="24"/>
        <end position="229"/>
    </location>
</feature>